<organism evidence="1 2">
    <name type="scientific">Nocardia terpenica</name>
    <dbReference type="NCBI Taxonomy" id="455432"/>
    <lineage>
        <taxon>Bacteria</taxon>
        <taxon>Bacillati</taxon>
        <taxon>Actinomycetota</taxon>
        <taxon>Actinomycetes</taxon>
        <taxon>Mycobacteriales</taxon>
        <taxon>Nocardiaceae</taxon>
        <taxon>Nocardia</taxon>
    </lineage>
</organism>
<dbReference type="RefSeq" id="WP_067582447.1">
    <property type="nucleotide sequence ID" value="NZ_JABMCZ010000001.1"/>
</dbReference>
<accession>A0A164PA83</accession>
<protein>
    <recommendedName>
        <fullName evidence="3">Butirosin biosynthesis protein H N-terminal domain-containing protein</fullName>
    </recommendedName>
</protein>
<keyword evidence="2" id="KW-1185">Reference proteome</keyword>
<evidence type="ECO:0000313" key="1">
    <source>
        <dbReference type="EMBL" id="KZM75308.1"/>
    </source>
</evidence>
<dbReference type="Proteomes" id="UP000076512">
    <property type="component" value="Unassembled WGS sequence"/>
</dbReference>
<dbReference type="AlphaFoldDB" id="A0A164PA83"/>
<name>A0A164PA83_9NOCA</name>
<evidence type="ECO:0000313" key="2">
    <source>
        <dbReference type="Proteomes" id="UP000076512"/>
    </source>
</evidence>
<comment type="caution">
    <text evidence="1">The sequence shown here is derived from an EMBL/GenBank/DDBJ whole genome shotgun (WGS) entry which is preliminary data.</text>
</comment>
<sequence length="318" mass="34892">MSTTLHTHGDKLTCFTAALAGALVARGETSWWRPLLAGGPFLAVTPADTLLRFDHHPAPPLPALGLRVTGADDWDTAYTAIAERIAHDGAAVVLGDVYHLPWQRGYRRWHAPHWLTIVVETGGWVAADPLAMTTELGPQAGTRMPIPGPNELREWAISIGAEDAVPRLREESMAGSADIAPGRAYRWLEPDPDPVIAPAPPERLVGPDALRALASRYRFARGAADFEQIDDLWQALRQRELLLWAADRDADVLDAAGRAHWEDALERWRALPPLLLHARLRARSGGTVNTATIADTLTALAEFEDQHLAFGARRTEER</sequence>
<dbReference type="STRING" id="455432.AWN90_18085"/>
<proteinExistence type="predicted"/>
<reference evidence="1 2" key="1">
    <citation type="submission" date="2016-04" db="EMBL/GenBank/DDBJ databases">
        <authorList>
            <person name="Evans L.H."/>
            <person name="Alamgir A."/>
            <person name="Owens N."/>
            <person name="Weber N.D."/>
            <person name="Virtaneva K."/>
            <person name="Barbian K."/>
            <person name="Babar A."/>
            <person name="Rosenke K."/>
        </authorList>
    </citation>
    <scope>NUCLEOTIDE SEQUENCE [LARGE SCALE GENOMIC DNA]</scope>
    <source>
        <strain evidence="1 2">IFM 0406</strain>
    </source>
</reference>
<dbReference type="EMBL" id="LWGR01000003">
    <property type="protein sequence ID" value="KZM75308.1"/>
    <property type="molecule type" value="Genomic_DNA"/>
</dbReference>
<gene>
    <name evidence="1" type="ORF">AWN90_18085</name>
</gene>
<evidence type="ECO:0008006" key="3">
    <source>
        <dbReference type="Google" id="ProtNLM"/>
    </source>
</evidence>